<dbReference type="HOGENOM" id="CLU_082760_5_0_4"/>
<dbReference type="GO" id="GO:0051920">
    <property type="term" value="F:peroxiredoxin activity"/>
    <property type="evidence" value="ECO:0007669"/>
    <property type="project" value="InterPro"/>
</dbReference>
<gene>
    <name evidence="2" type="primary">mip</name>
    <name evidence="2" type="ORF">BN112_0296</name>
</gene>
<dbReference type="RefSeq" id="WP_015063704.1">
    <property type="nucleotide sequence ID" value="NC_019382.1"/>
</dbReference>
<dbReference type="NCBIfam" id="TIGR01926">
    <property type="entry name" value="peroxid_rel"/>
    <property type="match status" value="1"/>
</dbReference>
<dbReference type="NCBIfam" id="TIGR00778">
    <property type="entry name" value="ahpD_dom"/>
    <property type="match status" value="1"/>
</dbReference>
<sequence>MSRVSLIDPSQATAERQAILAQIQGAFGATPNMFKAVANSAAALKSMWEAFGALGGGVIAARLGEQIAVAVANRNRCEYCLAAHTALGRKAGASAEEMAAAQDGRSADPRTAAALRFALQLVEARGQVGEAEVQAVRAAGFSDEEIVEILAHVALNLFTNYVNVAFAVPVDFPKVALRQAA</sequence>
<dbReference type="InterPro" id="IPR010195">
    <property type="entry name" value="Uncharacterised_peroxidase-rel"/>
</dbReference>
<evidence type="ECO:0000313" key="2">
    <source>
        <dbReference type="EMBL" id="CCJ52214.1"/>
    </source>
</evidence>
<dbReference type="InterPro" id="IPR029032">
    <property type="entry name" value="AhpD-like"/>
</dbReference>
<evidence type="ECO:0000259" key="1">
    <source>
        <dbReference type="Pfam" id="PF02627"/>
    </source>
</evidence>
<dbReference type="EMBL" id="HE965806">
    <property type="protein sequence ID" value="CCJ52214.1"/>
    <property type="molecule type" value="Genomic_DNA"/>
</dbReference>
<dbReference type="AlphaFoldDB" id="A0A0C6P219"/>
<dbReference type="Gene3D" id="1.20.1290.10">
    <property type="entry name" value="AhpD-like"/>
    <property type="match status" value="1"/>
</dbReference>
<dbReference type="SUPFAM" id="SSF69118">
    <property type="entry name" value="AhpD-like"/>
    <property type="match status" value="1"/>
</dbReference>
<name>A0A0C6P219_BORBO</name>
<dbReference type="PANTHER" id="PTHR35446:SF3">
    <property type="entry name" value="CMD DOMAIN-CONTAINING PROTEIN"/>
    <property type="match status" value="1"/>
</dbReference>
<dbReference type="InterPro" id="IPR004675">
    <property type="entry name" value="AhpD_core"/>
</dbReference>
<dbReference type="InterPro" id="IPR003779">
    <property type="entry name" value="CMD-like"/>
</dbReference>
<protein>
    <recommendedName>
        <fullName evidence="1">Carboxymuconolactone decarboxylase-like domain-containing protein</fullName>
    </recommendedName>
</protein>
<reference evidence="2 3" key="1">
    <citation type="journal article" date="2012" name="BMC Genomics">
        <title>Comparative genomics of the classical Bordetella subspecies: the evolution and exchange of virulence-associated diversity amongst closely related pathogens.</title>
        <authorList>
            <person name="Park J."/>
            <person name="Zhang Y."/>
            <person name="Buboltz A.M."/>
            <person name="Zhang X."/>
            <person name="Schuster S.C."/>
            <person name="Ahuja U."/>
            <person name="Liu M."/>
            <person name="Miller J.F."/>
            <person name="Sebaihia M."/>
            <person name="Bentley S.D."/>
            <person name="Parkhill J."/>
            <person name="Harvill E.T."/>
        </authorList>
    </citation>
    <scope>NUCLEOTIDE SEQUENCE [LARGE SCALE GENOMIC DNA]</scope>
    <source>
        <strain evidence="2 3">253</strain>
    </source>
</reference>
<proteinExistence type="predicted"/>
<accession>A0A0C6P219</accession>
<dbReference type="OrthoDB" id="3667834at2"/>
<dbReference type="KEGG" id="bbh:BN112_0296"/>
<organism evidence="2 3">
    <name type="scientific">Bordetella bronchiseptica 253</name>
    <dbReference type="NCBI Taxonomy" id="568707"/>
    <lineage>
        <taxon>Bacteria</taxon>
        <taxon>Pseudomonadati</taxon>
        <taxon>Pseudomonadota</taxon>
        <taxon>Betaproteobacteria</taxon>
        <taxon>Burkholderiales</taxon>
        <taxon>Alcaligenaceae</taxon>
        <taxon>Bordetella</taxon>
    </lineage>
</organism>
<dbReference type="PANTHER" id="PTHR35446">
    <property type="entry name" value="SI:CH211-175M2.5"/>
    <property type="match status" value="1"/>
</dbReference>
<feature type="domain" description="Carboxymuconolactone decarboxylase-like" evidence="1">
    <location>
        <begin position="51"/>
        <end position="122"/>
    </location>
</feature>
<dbReference type="Proteomes" id="UP000007564">
    <property type="component" value="Chromosome"/>
</dbReference>
<dbReference type="Pfam" id="PF02627">
    <property type="entry name" value="CMD"/>
    <property type="match status" value="1"/>
</dbReference>
<evidence type="ECO:0000313" key="3">
    <source>
        <dbReference type="Proteomes" id="UP000007564"/>
    </source>
</evidence>